<comment type="catalytic activity">
    <reaction evidence="1">
        <text>ATP + protein L-histidine = ADP + protein N-phospho-L-histidine.</text>
        <dbReference type="EC" id="2.7.13.3"/>
    </reaction>
</comment>
<sequence>MTRARSPVLQRGLRLNWQLDERLPEHVYADPTRLGQILANLVGNAIKFTEHGSVDVHITPQHDQRISFRVADTGPGIPESIRATIFEPFARGDQGVPQTPGTGLGLAICRELVGLMGGRIDVESAEGRGTTFSFTVELPACDAIVPAAVDTDRPRTPSRPGAHHDTPQAILAEDEPTNALLLSTLLERAGWAVTTVTDGAEAVEAWQEAQPELMILDMQMPHTNGDQAAARIRSLEQQHRVPRTPIVMLTAHALDDVRERARQAGCDHYLTKPVAPEDLYSVLDWAQGGDGSP</sequence>
<dbReference type="SUPFAM" id="SSF52172">
    <property type="entry name" value="CheY-like"/>
    <property type="match status" value="1"/>
</dbReference>
<reference evidence="10" key="1">
    <citation type="submission" date="2006-12" db="EMBL/GenBank/DDBJ databases">
        <title>Complete sequence of Halorhodospira halophila SL1.</title>
        <authorList>
            <consortium name="US DOE Joint Genome Institute"/>
            <person name="Copeland A."/>
            <person name="Lucas S."/>
            <person name="Lapidus A."/>
            <person name="Barry K."/>
            <person name="Detter J.C."/>
            <person name="Glavina del Rio T."/>
            <person name="Hammon N."/>
            <person name="Israni S."/>
            <person name="Dalin E."/>
            <person name="Tice H."/>
            <person name="Pitluck S."/>
            <person name="Saunders E."/>
            <person name="Brettin T."/>
            <person name="Bruce D."/>
            <person name="Han C."/>
            <person name="Tapia R."/>
            <person name="Schmutz J."/>
            <person name="Larimer F."/>
            <person name="Land M."/>
            <person name="Hauser L."/>
            <person name="Kyrpides N."/>
            <person name="Mikhailova N."/>
            <person name="Hoff W."/>
            <person name="Richardson P."/>
        </authorList>
    </citation>
    <scope>NUCLEOTIDE SEQUENCE [LARGE SCALE GENOMIC DNA]</scope>
    <source>
        <strain evidence="10">DSM 244 / SL1</strain>
    </source>
</reference>
<dbReference type="Proteomes" id="UP000000647">
    <property type="component" value="Chromosome"/>
</dbReference>
<evidence type="ECO:0000259" key="7">
    <source>
        <dbReference type="PROSITE" id="PS50109"/>
    </source>
</evidence>
<dbReference type="PROSITE" id="PS50110">
    <property type="entry name" value="RESPONSE_REGULATORY"/>
    <property type="match status" value="1"/>
</dbReference>
<dbReference type="EC" id="2.7.13.3" evidence="2"/>
<evidence type="ECO:0000256" key="6">
    <source>
        <dbReference type="SAM" id="MobiDB-lite"/>
    </source>
</evidence>
<dbReference type="PROSITE" id="PS50109">
    <property type="entry name" value="HIS_KIN"/>
    <property type="match status" value="1"/>
</dbReference>
<dbReference type="FunFam" id="3.30.565.10:FF:000010">
    <property type="entry name" value="Sensor histidine kinase RcsC"/>
    <property type="match status" value="1"/>
</dbReference>
<evidence type="ECO:0000256" key="4">
    <source>
        <dbReference type="ARBA" id="ARBA00023012"/>
    </source>
</evidence>
<protein>
    <recommendedName>
        <fullName evidence="2">histidine kinase</fullName>
        <ecNumber evidence="2">2.7.13.3</ecNumber>
    </recommendedName>
</protein>
<evidence type="ECO:0000259" key="8">
    <source>
        <dbReference type="PROSITE" id="PS50110"/>
    </source>
</evidence>
<dbReference type="HOGENOM" id="CLU_000445_114_15_6"/>
<dbReference type="InterPro" id="IPR003594">
    <property type="entry name" value="HATPase_dom"/>
</dbReference>
<evidence type="ECO:0000256" key="1">
    <source>
        <dbReference type="ARBA" id="ARBA00000085"/>
    </source>
</evidence>
<keyword evidence="9" id="KW-0808">Transferase</keyword>
<evidence type="ECO:0000256" key="3">
    <source>
        <dbReference type="ARBA" id="ARBA00022553"/>
    </source>
</evidence>
<dbReference type="OrthoDB" id="9810730at2"/>
<dbReference type="SUPFAM" id="SSF55874">
    <property type="entry name" value="ATPase domain of HSP90 chaperone/DNA topoisomerase II/histidine kinase"/>
    <property type="match status" value="1"/>
</dbReference>
<gene>
    <name evidence="9" type="ordered locus">Hhal_1338</name>
</gene>
<keyword evidence="9" id="KW-0418">Kinase</keyword>
<evidence type="ECO:0000313" key="10">
    <source>
        <dbReference type="Proteomes" id="UP000000647"/>
    </source>
</evidence>
<keyword evidence="4" id="KW-0902">Two-component regulatory system</keyword>
<dbReference type="Gene3D" id="3.30.565.10">
    <property type="entry name" value="Histidine kinase-like ATPase, C-terminal domain"/>
    <property type="match status" value="1"/>
</dbReference>
<dbReference type="InterPro" id="IPR001789">
    <property type="entry name" value="Sig_transdc_resp-reg_receiver"/>
</dbReference>
<feature type="domain" description="Histidine kinase" evidence="7">
    <location>
        <begin position="1"/>
        <end position="140"/>
    </location>
</feature>
<dbReference type="eggNOG" id="COG2205">
    <property type="taxonomic scope" value="Bacteria"/>
</dbReference>
<proteinExistence type="predicted"/>
<dbReference type="InterPro" id="IPR004358">
    <property type="entry name" value="Sig_transdc_His_kin-like_C"/>
</dbReference>
<evidence type="ECO:0000256" key="2">
    <source>
        <dbReference type="ARBA" id="ARBA00012438"/>
    </source>
</evidence>
<dbReference type="PRINTS" id="PR00344">
    <property type="entry name" value="BCTRLSENSOR"/>
</dbReference>
<feature type="region of interest" description="Disordered" evidence="6">
    <location>
        <begin position="151"/>
        <end position="171"/>
    </location>
</feature>
<dbReference type="Pfam" id="PF00072">
    <property type="entry name" value="Response_reg"/>
    <property type="match status" value="1"/>
</dbReference>
<dbReference type="AlphaFoldDB" id="A1WWP3"/>
<dbReference type="Pfam" id="PF02518">
    <property type="entry name" value="HATPase_c"/>
    <property type="match status" value="1"/>
</dbReference>
<dbReference type="CDD" id="cd16922">
    <property type="entry name" value="HATPase_EvgS-ArcB-TorS-like"/>
    <property type="match status" value="1"/>
</dbReference>
<dbReference type="eggNOG" id="COG0784">
    <property type="taxonomic scope" value="Bacteria"/>
</dbReference>
<keyword evidence="10" id="KW-1185">Reference proteome</keyword>
<dbReference type="SMART" id="SM00387">
    <property type="entry name" value="HATPase_c"/>
    <property type="match status" value="1"/>
</dbReference>
<organism evidence="9 10">
    <name type="scientific">Halorhodospira halophila (strain DSM 244 / SL1)</name>
    <name type="common">Ectothiorhodospira halophila (strain DSM 244 / SL1)</name>
    <dbReference type="NCBI Taxonomy" id="349124"/>
    <lineage>
        <taxon>Bacteria</taxon>
        <taxon>Pseudomonadati</taxon>
        <taxon>Pseudomonadota</taxon>
        <taxon>Gammaproteobacteria</taxon>
        <taxon>Chromatiales</taxon>
        <taxon>Ectothiorhodospiraceae</taxon>
        <taxon>Halorhodospira</taxon>
    </lineage>
</organism>
<evidence type="ECO:0000313" key="9">
    <source>
        <dbReference type="EMBL" id="ABM62105.1"/>
    </source>
</evidence>
<dbReference type="InterPro" id="IPR036890">
    <property type="entry name" value="HATPase_C_sf"/>
</dbReference>
<dbReference type="EMBL" id="CP000544">
    <property type="protein sequence ID" value="ABM62105.1"/>
    <property type="molecule type" value="Genomic_DNA"/>
</dbReference>
<dbReference type="PANTHER" id="PTHR45339:SF3">
    <property type="entry name" value="HISTIDINE KINASE"/>
    <property type="match status" value="1"/>
</dbReference>
<reference evidence="9 10" key="2">
    <citation type="journal article" date="2013" name="Stand. Genomic Sci.">
        <title>Complete genome sequence of Halorhodospira halophila SL1.</title>
        <authorList>
            <person name="Challacombe J.F."/>
            <person name="Majid S."/>
            <person name="Deole R."/>
            <person name="Brettin T.S."/>
            <person name="Bruce D."/>
            <person name="Delano S.F."/>
            <person name="Detter J.C."/>
            <person name="Gleasner C.D."/>
            <person name="Han C.S."/>
            <person name="Misra M."/>
            <person name="Reitenga K.G."/>
            <person name="Mikhailova N."/>
            <person name="Woyke T."/>
            <person name="Pitluck S."/>
            <person name="Nolan M."/>
            <person name="Land M.L."/>
            <person name="Saunders E."/>
            <person name="Tapia R."/>
            <person name="Lapidus A."/>
            <person name="Ivanova N."/>
            <person name="Hoff W.D."/>
        </authorList>
    </citation>
    <scope>NUCLEOTIDE SEQUENCE [LARGE SCALE GENOMIC DNA]</scope>
    <source>
        <strain evidence="10">DSM 244 / SL1</strain>
    </source>
</reference>
<dbReference type="InterPro" id="IPR005467">
    <property type="entry name" value="His_kinase_dom"/>
</dbReference>
<dbReference type="STRING" id="349124.Hhal_1338"/>
<dbReference type="InterPro" id="IPR011006">
    <property type="entry name" value="CheY-like_superfamily"/>
</dbReference>
<dbReference type="CDD" id="cd17546">
    <property type="entry name" value="REC_hyHK_CKI1_RcsC-like"/>
    <property type="match status" value="1"/>
</dbReference>
<dbReference type="GO" id="GO:0004673">
    <property type="term" value="F:protein histidine kinase activity"/>
    <property type="evidence" value="ECO:0007669"/>
    <property type="project" value="UniProtKB-EC"/>
</dbReference>
<dbReference type="GO" id="GO:0000160">
    <property type="term" value="P:phosphorelay signal transduction system"/>
    <property type="evidence" value="ECO:0007669"/>
    <property type="project" value="UniProtKB-KW"/>
</dbReference>
<accession>A1WWP3</accession>
<dbReference type="KEGG" id="hha:Hhal_1338"/>
<name>A1WWP3_HALHL</name>
<evidence type="ECO:0000256" key="5">
    <source>
        <dbReference type="PROSITE-ProRule" id="PRU00169"/>
    </source>
</evidence>
<keyword evidence="3 5" id="KW-0597">Phosphoprotein</keyword>
<feature type="domain" description="Response regulatory" evidence="8">
    <location>
        <begin position="168"/>
        <end position="287"/>
    </location>
</feature>
<dbReference type="SMART" id="SM00448">
    <property type="entry name" value="REC"/>
    <property type="match status" value="1"/>
</dbReference>
<dbReference type="PANTHER" id="PTHR45339">
    <property type="entry name" value="HYBRID SIGNAL TRANSDUCTION HISTIDINE KINASE J"/>
    <property type="match status" value="1"/>
</dbReference>
<feature type="modified residue" description="4-aspartylphosphate" evidence="5">
    <location>
        <position position="217"/>
    </location>
</feature>
<dbReference type="Gene3D" id="3.40.50.2300">
    <property type="match status" value="1"/>
</dbReference>